<keyword evidence="3" id="KW-1185">Reference proteome</keyword>
<feature type="region of interest" description="Disordered" evidence="1">
    <location>
        <begin position="1"/>
        <end position="26"/>
    </location>
</feature>
<name>A0AAE1HMP5_9NEOP</name>
<feature type="compositionally biased region" description="Polar residues" evidence="1">
    <location>
        <begin position="277"/>
        <end position="306"/>
    </location>
</feature>
<feature type="compositionally biased region" description="Basic residues" evidence="1">
    <location>
        <begin position="1"/>
        <end position="11"/>
    </location>
</feature>
<accession>A0AAE1HMP5</accession>
<reference evidence="2" key="2">
    <citation type="journal article" date="2023" name="BMC Genomics">
        <title>Pest status, molecular evolution, and epigenetic factors derived from the genome assembly of Frankliniella fusca, a thysanopteran phytovirus vector.</title>
        <authorList>
            <person name="Catto M.A."/>
            <person name="Labadie P.E."/>
            <person name="Jacobson A.L."/>
            <person name="Kennedy G.G."/>
            <person name="Srinivasan R."/>
            <person name="Hunt B.G."/>
        </authorList>
    </citation>
    <scope>NUCLEOTIDE SEQUENCE</scope>
    <source>
        <strain evidence="2">PL_HMW_Pooled</strain>
    </source>
</reference>
<dbReference type="AlphaFoldDB" id="A0AAE1HMP5"/>
<feature type="compositionally biased region" description="Polar residues" evidence="1">
    <location>
        <begin position="332"/>
        <end position="346"/>
    </location>
</feature>
<reference evidence="2" key="1">
    <citation type="submission" date="2021-07" db="EMBL/GenBank/DDBJ databases">
        <authorList>
            <person name="Catto M.A."/>
            <person name="Jacobson A."/>
            <person name="Kennedy G."/>
            <person name="Labadie P."/>
            <person name="Hunt B.G."/>
            <person name="Srinivasan R."/>
        </authorList>
    </citation>
    <scope>NUCLEOTIDE SEQUENCE</scope>
    <source>
        <strain evidence="2">PL_HMW_Pooled</strain>
        <tissue evidence="2">Head</tissue>
    </source>
</reference>
<proteinExistence type="predicted"/>
<feature type="compositionally biased region" description="Polar residues" evidence="1">
    <location>
        <begin position="213"/>
        <end position="223"/>
    </location>
</feature>
<gene>
    <name evidence="2" type="ORF">KUF71_012236</name>
</gene>
<evidence type="ECO:0000313" key="3">
    <source>
        <dbReference type="Proteomes" id="UP001219518"/>
    </source>
</evidence>
<feature type="region of interest" description="Disordered" evidence="1">
    <location>
        <begin position="194"/>
        <end position="230"/>
    </location>
</feature>
<protein>
    <submittedName>
        <fullName evidence="2">Protein translocase subunit</fullName>
    </submittedName>
</protein>
<evidence type="ECO:0000313" key="2">
    <source>
        <dbReference type="EMBL" id="KAK3924152.1"/>
    </source>
</evidence>
<dbReference type="EMBL" id="JAHWGI010001166">
    <property type="protein sequence ID" value="KAK3924152.1"/>
    <property type="molecule type" value="Genomic_DNA"/>
</dbReference>
<comment type="caution">
    <text evidence="2">The sequence shown here is derived from an EMBL/GenBank/DDBJ whole genome shotgun (WGS) entry which is preliminary data.</text>
</comment>
<sequence length="346" mass="37986">MIKREKGKKAPNKPAKQAAAAVTATEERKEQFTLVLYKADNTKGVVLTKSIQKKHRSKGCETKAPNPVDWAVKDDKSKYECYVIDFGNDIDYLYNKKLLTSGEVNPDCLSEELIAKKKEIRDVCKTQEERKRANLEKLEAENSNREHIFLRNRNNTSGQNNRQVLVPLDDAAENFTGSEFQPMPNVNNNPLEVSCSKPTSSEANNGIACDVGNTENPSATLTEESSKATNKKDIIESKSLSQNQTLLEANEILSQIETATSTDSQILIPLDDAAENFTGSEFQPMPNVNNNPLEVSCSKPTSSEANNGIACDVGNTEKPSATPSEGSPKAINENTESKSQPQGNEM</sequence>
<feature type="compositionally biased region" description="Low complexity" evidence="1">
    <location>
        <begin position="12"/>
        <end position="24"/>
    </location>
</feature>
<feature type="region of interest" description="Disordered" evidence="1">
    <location>
        <begin position="277"/>
        <end position="346"/>
    </location>
</feature>
<organism evidence="2 3">
    <name type="scientific">Frankliniella fusca</name>
    <dbReference type="NCBI Taxonomy" id="407009"/>
    <lineage>
        <taxon>Eukaryota</taxon>
        <taxon>Metazoa</taxon>
        <taxon>Ecdysozoa</taxon>
        <taxon>Arthropoda</taxon>
        <taxon>Hexapoda</taxon>
        <taxon>Insecta</taxon>
        <taxon>Pterygota</taxon>
        <taxon>Neoptera</taxon>
        <taxon>Paraneoptera</taxon>
        <taxon>Thysanoptera</taxon>
        <taxon>Terebrantia</taxon>
        <taxon>Thripoidea</taxon>
        <taxon>Thripidae</taxon>
        <taxon>Frankliniella</taxon>
    </lineage>
</organism>
<feature type="compositionally biased region" description="Polar residues" evidence="1">
    <location>
        <begin position="194"/>
        <end position="204"/>
    </location>
</feature>
<dbReference type="Proteomes" id="UP001219518">
    <property type="component" value="Unassembled WGS sequence"/>
</dbReference>
<evidence type="ECO:0000256" key="1">
    <source>
        <dbReference type="SAM" id="MobiDB-lite"/>
    </source>
</evidence>